<evidence type="ECO:0000313" key="3">
    <source>
        <dbReference type="Proteomes" id="UP001596103"/>
    </source>
</evidence>
<sequence length="258" mass="29260">MHKKRYAKHLGDARNLAEFLAAINGKLNGEVRTLYRGQSDAGWSLKPAIARLGRSVSLREETSMLEEFKRRAIPYLDSPLSDIGDADWLAIAQHHGMPTRMLDWSGSALTALWFAIKQPAETQTAAAVWILTYEPEDLMRDAERNSPPLAIARTVVIRPRHITRRITAQDGWFTLHRNHDGNRKSPEFVSLETNRDYKNRLYYVTIPASAFGEMRVQLAKAGVNPSVLFPDLGGVADFVKWSHQYPKDELQTRVEPLL</sequence>
<accession>A0ABW0J3E4</accession>
<feature type="domain" description="FRG" evidence="1">
    <location>
        <begin position="29"/>
        <end position="129"/>
    </location>
</feature>
<dbReference type="InterPro" id="IPR014966">
    <property type="entry name" value="FRG-dom"/>
</dbReference>
<dbReference type="Pfam" id="PF08867">
    <property type="entry name" value="FRG"/>
    <property type="match status" value="1"/>
</dbReference>
<keyword evidence="3" id="KW-1185">Reference proteome</keyword>
<organism evidence="2 3">
    <name type="scientific">Paraburkholderia denitrificans</name>
    <dbReference type="NCBI Taxonomy" id="694025"/>
    <lineage>
        <taxon>Bacteria</taxon>
        <taxon>Pseudomonadati</taxon>
        <taxon>Pseudomonadota</taxon>
        <taxon>Betaproteobacteria</taxon>
        <taxon>Burkholderiales</taxon>
        <taxon>Burkholderiaceae</taxon>
        <taxon>Paraburkholderia</taxon>
    </lineage>
</organism>
<dbReference type="EMBL" id="JBHSMP010000006">
    <property type="protein sequence ID" value="MFC5427548.1"/>
    <property type="molecule type" value="Genomic_DNA"/>
</dbReference>
<dbReference type="RefSeq" id="WP_377709037.1">
    <property type="nucleotide sequence ID" value="NZ_JBHSMP010000006.1"/>
</dbReference>
<name>A0ABW0J3E4_9BURK</name>
<proteinExistence type="predicted"/>
<dbReference type="SMART" id="SM00901">
    <property type="entry name" value="FRG"/>
    <property type="match status" value="1"/>
</dbReference>
<protein>
    <submittedName>
        <fullName evidence="2">FRG domain-containing protein</fullName>
    </submittedName>
</protein>
<dbReference type="Proteomes" id="UP001596103">
    <property type="component" value="Unassembled WGS sequence"/>
</dbReference>
<reference evidence="3" key="1">
    <citation type="journal article" date="2019" name="Int. J. Syst. Evol. Microbiol.">
        <title>The Global Catalogue of Microorganisms (GCM) 10K type strain sequencing project: providing services to taxonomists for standard genome sequencing and annotation.</title>
        <authorList>
            <consortium name="The Broad Institute Genomics Platform"/>
            <consortium name="The Broad Institute Genome Sequencing Center for Infectious Disease"/>
            <person name="Wu L."/>
            <person name="Ma J."/>
        </authorList>
    </citation>
    <scope>NUCLEOTIDE SEQUENCE [LARGE SCALE GENOMIC DNA]</scope>
    <source>
        <strain evidence="3">CCUG 56042</strain>
    </source>
</reference>
<gene>
    <name evidence="2" type="ORF">ACFPTO_01795</name>
</gene>
<evidence type="ECO:0000313" key="2">
    <source>
        <dbReference type="EMBL" id="MFC5427548.1"/>
    </source>
</evidence>
<comment type="caution">
    <text evidence="2">The sequence shown here is derived from an EMBL/GenBank/DDBJ whole genome shotgun (WGS) entry which is preliminary data.</text>
</comment>
<evidence type="ECO:0000259" key="1">
    <source>
        <dbReference type="SMART" id="SM00901"/>
    </source>
</evidence>